<keyword evidence="3" id="KW-1185">Reference proteome</keyword>
<evidence type="ECO:0000313" key="2">
    <source>
        <dbReference type="EMBL" id="WSA34538.1"/>
    </source>
</evidence>
<gene>
    <name evidence="2" type="ORF">OIE14_11090</name>
</gene>
<sequence length="91" mass="10252">MPKAKTTARGYGHQHQKLREHWRPKVETGLVDCARCGQHIGADDPWDLGHTDDRTAYTGPECRTCNRSAGGRHGAAVTNGKRVELRHSRHW</sequence>
<accession>A0ABZ1EJU1</accession>
<proteinExistence type="predicted"/>
<dbReference type="EMBL" id="CP109071">
    <property type="protein sequence ID" value="WSA34538.1"/>
    <property type="molecule type" value="Genomic_DNA"/>
</dbReference>
<evidence type="ECO:0000256" key="1">
    <source>
        <dbReference type="SAM" id="MobiDB-lite"/>
    </source>
</evidence>
<evidence type="ECO:0008006" key="4">
    <source>
        <dbReference type="Google" id="ProtNLM"/>
    </source>
</evidence>
<feature type="region of interest" description="Disordered" evidence="1">
    <location>
        <begin position="1"/>
        <end position="20"/>
    </location>
</feature>
<dbReference type="RefSeq" id="WP_326564544.1">
    <property type="nucleotide sequence ID" value="NZ_CP109071.1"/>
</dbReference>
<name>A0ABZ1EJU1_9ACTN</name>
<protein>
    <recommendedName>
        <fullName evidence="4">Recombination endonuclease VII</fullName>
    </recommendedName>
</protein>
<organism evidence="2 3">
    <name type="scientific">Micromonospora peucetia</name>
    <dbReference type="NCBI Taxonomy" id="47871"/>
    <lineage>
        <taxon>Bacteria</taxon>
        <taxon>Bacillati</taxon>
        <taxon>Actinomycetota</taxon>
        <taxon>Actinomycetes</taxon>
        <taxon>Micromonosporales</taxon>
        <taxon>Micromonosporaceae</taxon>
        <taxon>Micromonospora</taxon>
    </lineage>
</organism>
<evidence type="ECO:0000313" key="3">
    <source>
        <dbReference type="Proteomes" id="UP001334804"/>
    </source>
</evidence>
<dbReference type="Proteomes" id="UP001334804">
    <property type="component" value="Chromosome"/>
</dbReference>
<reference evidence="2 3" key="1">
    <citation type="submission" date="2022-10" db="EMBL/GenBank/DDBJ databases">
        <title>The complete genomes of actinobacterial strains from the NBC collection.</title>
        <authorList>
            <person name="Joergensen T.S."/>
            <person name="Alvarez Arevalo M."/>
            <person name="Sterndorff E.B."/>
            <person name="Faurdal D."/>
            <person name="Vuksanovic O."/>
            <person name="Mourched A.-S."/>
            <person name="Charusanti P."/>
            <person name="Shaw S."/>
            <person name="Blin K."/>
            <person name="Weber T."/>
        </authorList>
    </citation>
    <scope>NUCLEOTIDE SEQUENCE [LARGE SCALE GENOMIC DNA]</scope>
    <source>
        <strain evidence="2 3">NBC 01809</strain>
    </source>
</reference>